<evidence type="ECO:0000256" key="6">
    <source>
        <dbReference type="ARBA" id="ARBA00022840"/>
    </source>
</evidence>
<evidence type="ECO:0000256" key="9">
    <source>
        <dbReference type="PROSITE-ProRule" id="PRU10141"/>
    </source>
</evidence>
<comment type="caution">
    <text evidence="12">The sequence shown here is derived from an EMBL/GenBank/DDBJ whole genome shotgun (WGS) entry which is preliminary data.</text>
</comment>
<dbReference type="Proteomes" id="UP001162131">
    <property type="component" value="Unassembled WGS sequence"/>
</dbReference>
<dbReference type="InterPro" id="IPR028375">
    <property type="entry name" value="KA1/Ssp2_C"/>
</dbReference>
<keyword evidence="4 9" id="KW-0547">Nucleotide-binding</keyword>
<evidence type="ECO:0000256" key="4">
    <source>
        <dbReference type="ARBA" id="ARBA00022741"/>
    </source>
</evidence>
<reference evidence="12" key="1">
    <citation type="submission" date="2021-09" db="EMBL/GenBank/DDBJ databases">
        <authorList>
            <consortium name="AG Swart"/>
            <person name="Singh M."/>
            <person name="Singh A."/>
            <person name="Seah K."/>
            <person name="Emmerich C."/>
        </authorList>
    </citation>
    <scope>NUCLEOTIDE SEQUENCE</scope>
    <source>
        <strain evidence="12">ATCC30299</strain>
    </source>
</reference>
<dbReference type="SUPFAM" id="SSF103243">
    <property type="entry name" value="KA1-like"/>
    <property type="match status" value="1"/>
</dbReference>
<dbReference type="InterPro" id="IPR000719">
    <property type="entry name" value="Prot_kinase_dom"/>
</dbReference>
<dbReference type="Gene3D" id="3.30.310.80">
    <property type="entry name" value="Kinase associated domain 1, KA1"/>
    <property type="match status" value="1"/>
</dbReference>
<dbReference type="GO" id="GO:0004674">
    <property type="term" value="F:protein serine/threonine kinase activity"/>
    <property type="evidence" value="ECO:0007669"/>
    <property type="project" value="UniProtKB-KW"/>
</dbReference>
<keyword evidence="2" id="KW-0723">Serine/threonine-protein kinase</keyword>
<proteinExistence type="predicted"/>
<comment type="catalytic activity">
    <reaction evidence="8">
        <text>L-seryl-[protein] + ATP = O-phospho-L-seryl-[protein] + ADP + H(+)</text>
        <dbReference type="Rhea" id="RHEA:17989"/>
        <dbReference type="Rhea" id="RHEA-COMP:9863"/>
        <dbReference type="Rhea" id="RHEA-COMP:11604"/>
        <dbReference type="ChEBI" id="CHEBI:15378"/>
        <dbReference type="ChEBI" id="CHEBI:29999"/>
        <dbReference type="ChEBI" id="CHEBI:30616"/>
        <dbReference type="ChEBI" id="CHEBI:83421"/>
        <dbReference type="ChEBI" id="CHEBI:456216"/>
        <dbReference type="EC" id="2.7.11.1"/>
    </reaction>
</comment>
<dbReference type="PROSITE" id="PS00108">
    <property type="entry name" value="PROTEIN_KINASE_ST"/>
    <property type="match status" value="1"/>
</dbReference>
<dbReference type="GO" id="GO:0005737">
    <property type="term" value="C:cytoplasm"/>
    <property type="evidence" value="ECO:0007669"/>
    <property type="project" value="TreeGrafter"/>
</dbReference>
<sequence>MSTLTHYKIIRPLGSGSFAKVVLAEHNITKQKVAIKIIKRNKVQDENSLRKIEREIKILQGFHHPHIIRLYEFIETEREILLVMEYVPGGELYSLIERNGRIPEKQAREYFQQVISALSYCHERKVVHRDIKPENILIDEQSFLKLGDFGLSNFIRDGIFLKTSCGSPNYAAPEIISGEQYCGPQVDVWSVGVLLYTLLAAYLPFDENNIPALFAKIKAGRFNVPHYFSVGARDLIRRMLNTDPVSRITIKQIMEHPWYKANIPLHLKYTEAIVDHDRIVDCLGALQANRSRKEIFEEIFNKCLEFPEFQGLQKEQLKQQVLAKKQDSFTVTYHILLDSTLKVKRKLLNQSEINVEPIFQKKVGIFMIPDDETIVSSDCTSSTESEKSNHPMPHNWVFGFRCAISAIRLVIHLFESLKSLNMEWKFLSEFEIRVRSVGFEEQKVGEDLPKYVGKGVKFDIKIYKFNESFILDIKKVDGMEMVYLDTCASLYKKLNGSVPIVRKRSIDIY</sequence>
<dbReference type="GO" id="GO:0035556">
    <property type="term" value="P:intracellular signal transduction"/>
    <property type="evidence" value="ECO:0007669"/>
    <property type="project" value="TreeGrafter"/>
</dbReference>
<dbReference type="SMART" id="SM00220">
    <property type="entry name" value="S_TKc"/>
    <property type="match status" value="1"/>
</dbReference>
<evidence type="ECO:0000256" key="2">
    <source>
        <dbReference type="ARBA" id="ARBA00022527"/>
    </source>
</evidence>
<gene>
    <name evidence="12" type="ORF">BSTOLATCC_MIC45568</name>
</gene>
<keyword evidence="13" id="KW-1185">Reference proteome</keyword>
<dbReference type="PROSITE" id="PS50011">
    <property type="entry name" value="PROTEIN_KINASE_DOM"/>
    <property type="match status" value="1"/>
</dbReference>
<dbReference type="InterPro" id="IPR001772">
    <property type="entry name" value="KA1_dom"/>
</dbReference>
<evidence type="ECO:0000313" key="13">
    <source>
        <dbReference type="Proteomes" id="UP001162131"/>
    </source>
</evidence>
<evidence type="ECO:0000256" key="3">
    <source>
        <dbReference type="ARBA" id="ARBA00022679"/>
    </source>
</evidence>
<dbReference type="AlphaFoldDB" id="A0AAU9JQ47"/>
<dbReference type="SUPFAM" id="SSF56112">
    <property type="entry name" value="Protein kinase-like (PK-like)"/>
    <property type="match status" value="1"/>
</dbReference>
<evidence type="ECO:0000256" key="7">
    <source>
        <dbReference type="ARBA" id="ARBA00047899"/>
    </source>
</evidence>
<dbReference type="FunFam" id="3.30.200.20:FF:000042">
    <property type="entry name" value="Aurora kinase A"/>
    <property type="match status" value="1"/>
</dbReference>
<evidence type="ECO:0000256" key="8">
    <source>
        <dbReference type="ARBA" id="ARBA00048679"/>
    </source>
</evidence>
<dbReference type="Pfam" id="PF00069">
    <property type="entry name" value="Pkinase"/>
    <property type="match status" value="1"/>
</dbReference>
<dbReference type="PANTHER" id="PTHR24346">
    <property type="entry name" value="MAP/MICROTUBULE AFFINITY-REGULATING KINASE"/>
    <property type="match status" value="1"/>
</dbReference>
<protein>
    <recommendedName>
        <fullName evidence="1">non-specific serine/threonine protein kinase</fullName>
        <ecNumber evidence="1">2.7.11.1</ecNumber>
    </recommendedName>
</protein>
<evidence type="ECO:0000259" key="11">
    <source>
        <dbReference type="PROSITE" id="PS50032"/>
    </source>
</evidence>
<evidence type="ECO:0000256" key="5">
    <source>
        <dbReference type="ARBA" id="ARBA00022777"/>
    </source>
</evidence>
<evidence type="ECO:0000259" key="10">
    <source>
        <dbReference type="PROSITE" id="PS50011"/>
    </source>
</evidence>
<dbReference type="EC" id="2.7.11.1" evidence="1"/>
<evidence type="ECO:0000256" key="1">
    <source>
        <dbReference type="ARBA" id="ARBA00012513"/>
    </source>
</evidence>
<accession>A0AAU9JQ47</accession>
<dbReference type="InterPro" id="IPR011009">
    <property type="entry name" value="Kinase-like_dom_sf"/>
</dbReference>
<feature type="domain" description="KA1" evidence="11">
    <location>
        <begin position="449"/>
        <end position="496"/>
    </location>
</feature>
<dbReference type="Gene3D" id="1.10.510.10">
    <property type="entry name" value="Transferase(Phosphotransferase) domain 1"/>
    <property type="match status" value="1"/>
</dbReference>
<dbReference type="EMBL" id="CAJZBQ010000045">
    <property type="protein sequence ID" value="CAG9328110.1"/>
    <property type="molecule type" value="Genomic_DNA"/>
</dbReference>
<keyword evidence="6 9" id="KW-0067">ATP-binding</keyword>
<comment type="catalytic activity">
    <reaction evidence="7">
        <text>L-threonyl-[protein] + ATP = O-phospho-L-threonyl-[protein] + ADP + H(+)</text>
        <dbReference type="Rhea" id="RHEA:46608"/>
        <dbReference type="Rhea" id="RHEA-COMP:11060"/>
        <dbReference type="Rhea" id="RHEA-COMP:11605"/>
        <dbReference type="ChEBI" id="CHEBI:15378"/>
        <dbReference type="ChEBI" id="CHEBI:30013"/>
        <dbReference type="ChEBI" id="CHEBI:30616"/>
        <dbReference type="ChEBI" id="CHEBI:61977"/>
        <dbReference type="ChEBI" id="CHEBI:456216"/>
        <dbReference type="EC" id="2.7.11.1"/>
    </reaction>
</comment>
<dbReference type="GO" id="GO:0005524">
    <property type="term" value="F:ATP binding"/>
    <property type="evidence" value="ECO:0007669"/>
    <property type="project" value="UniProtKB-UniRule"/>
</dbReference>
<keyword evidence="5" id="KW-0418">Kinase</keyword>
<name>A0AAU9JQ47_9CILI</name>
<feature type="binding site" evidence="9">
    <location>
        <position position="36"/>
    </location>
    <ligand>
        <name>ATP</name>
        <dbReference type="ChEBI" id="CHEBI:30616"/>
    </ligand>
</feature>
<dbReference type="PROSITE" id="PS50032">
    <property type="entry name" value="KA1"/>
    <property type="match status" value="1"/>
</dbReference>
<dbReference type="PANTHER" id="PTHR24346:SF82">
    <property type="entry name" value="KP78A-RELATED"/>
    <property type="match status" value="1"/>
</dbReference>
<keyword evidence="3" id="KW-0808">Transferase</keyword>
<dbReference type="InterPro" id="IPR008271">
    <property type="entry name" value="Ser/Thr_kinase_AS"/>
</dbReference>
<evidence type="ECO:0000313" key="12">
    <source>
        <dbReference type="EMBL" id="CAG9328110.1"/>
    </source>
</evidence>
<feature type="domain" description="Protein kinase" evidence="10">
    <location>
        <begin position="7"/>
        <end position="259"/>
    </location>
</feature>
<organism evidence="12 13">
    <name type="scientific">Blepharisma stoltei</name>
    <dbReference type="NCBI Taxonomy" id="1481888"/>
    <lineage>
        <taxon>Eukaryota</taxon>
        <taxon>Sar</taxon>
        <taxon>Alveolata</taxon>
        <taxon>Ciliophora</taxon>
        <taxon>Postciliodesmatophora</taxon>
        <taxon>Heterotrichea</taxon>
        <taxon>Heterotrichida</taxon>
        <taxon>Blepharismidae</taxon>
        <taxon>Blepharisma</taxon>
    </lineage>
</organism>
<dbReference type="PROSITE" id="PS00107">
    <property type="entry name" value="PROTEIN_KINASE_ATP"/>
    <property type="match status" value="1"/>
</dbReference>
<dbReference type="FunFam" id="1.10.510.10:FF:000592">
    <property type="entry name" value="CAMK family protein kinase"/>
    <property type="match status" value="1"/>
</dbReference>
<dbReference type="InterPro" id="IPR017441">
    <property type="entry name" value="Protein_kinase_ATP_BS"/>
</dbReference>